<dbReference type="GO" id="GO:0006706">
    <property type="term" value="P:steroid catabolic process"/>
    <property type="evidence" value="ECO:0007669"/>
    <property type="project" value="TreeGrafter"/>
</dbReference>
<dbReference type="Pfam" id="PF13561">
    <property type="entry name" value="adh_short_C2"/>
    <property type="match status" value="1"/>
</dbReference>
<dbReference type="OrthoDB" id="47007at2759"/>
<evidence type="ECO:0000313" key="2">
    <source>
        <dbReference type="Proteomes" id="UP000085678"/>
    </source>
</evidence>
<dbReference type="GO" id="GO:0005829">
    <property type="term" value="C:cytosol"/>
    <property type="evidence" value="ECO:0007669"/>
    <property type="project" value="TreeGrafter"/>
</dbReference>
<dbReference type="AlphaFoldDB" id="A0A1S3K1S3"/>
<dbReference type="PRINTS" id="PR00080">
    <property type="entry name" value="SDRFAMILY"/>
</dbReference>
<reference evidence="3 4" key="1">
    <citation type="submission" date="2025-04" db="UniProtKB">
        <authorList>
            <consortium name="RefSeq"/>
        </authorList>
    </citation>
    <scope>IDENTIFICATION</scope>
    <source>
        <tissue evidence="3 4">Gonads</tissue>
    </source>
</reference>
<dbReference type="OMA" id="HEIAYMV"/>
<dbReference type="RefSeq" id="XP_013416476.1">
    <property type="nucleotide sequence ID" value="XM_013561022.1"/>
</dbReference>
<evidence type="ECO:0000313" key="4">
    <source>
        <dbReference type="RefSeq" id="XP_013416476.1"/>
    </source>
</evidence>
<accession>A0A1S3K1S3</accession>
<keyword evidence="1" id="KW-0560">Oxidoreductase</keyword>
<name>A0A1S3K1S3_LINAN</name>
<dbReference type="Proteomes" id="UP000085678">
    <property type="component" value="Unplaced"/>
</dbReference>
<sequence>MANKNFVEDEISNHGLRYKDKVVLVTGGARGIGRGCVEVFVKNGAKVAFCDILEREGKVFEEEQRLVGEAMFIPCDVTNEEQIKMVVKKTTESFGRLDCLINNAGSHPDIKMIDDFTAEDFRQLLNINLVSYFLFCKHALPHLRSSHGSIVNVSSMVGQYGASGSVTYGATKGAILAMTKSLAVDEAVHGVRVNSISPSTIKTPMLDFFLNQSENPQDATKAAADLQTLGRMGTPEECGEACLFLAAEGSFCTGVDILLSGGAELGYGHKSQTGNVGKGYFA</sequence>
<keyword evidence="2" id="KW-1185">Reference proteome</keyword>
<dbReference type="GO" id="GO:0004303">
    <property type="term" value="F:estradiol 17-beta-dehydrogenase [NAD(P)+] activity"/>
    <property type="evidence" value="ECO:0007669"/>
    <property type="project" value="TreeGrafter"/>
</dbReference>
<dbReference type="InterPro" id="IPR002347">
    <property type="entry name" value="SDR_fam"/>
</dbReference>
<gene>
    <name evidence="3 4 5" type="primary">LOC106178027</name>
</gene>
<protein>
    <submittedName>
        <fullName evidence="3 5">17-beta-hydroxysteroid dehydrogenase 14 isoform X1</fullName>
    </submittedName>
    <submittedName>
        <fullName evidence="4">17-beta-hydroxysteroid dehydrogenase 14 isoform X2</fullName>
    </submittedName>
</protein>
<dbReference type="InterPro" id="IPR020904">
    <property type="entry name" value="Sc_DH/Rdtase_CS"/>
</dbReference>
<proteinExistence type="predicted"/>
<dbReference type="PRINTS" id="PR00081">
    <property type="entry name" value="GDHRDH"/>
</dbReference>
<evidence type="ECO:0000256" key="1">
    <source>
        <dbReference type="ARBA" id="ARBA00023002"/>
    </source>
</evidence>
<dbReference type="PANTHER" id="PTHR43658:SF8">
    <property type="entry name" value="17-BETA-HYDROXYSTEROID DEHYDROGENASE 14-RELATED"/>
    <property type="match status" value="1"/>
</dbReference>
<dbReference type="RefSeq" id="XP_013416475.1">
    <property type="nucleotide sequence ID" value="XM_013561021.1"/>
</dbReference>
<dbReference type="SUPFAM" id="SSF51735">
    <property type="entry name" value="NAD(P)-binding Rossmann-fold domains"/>
    <property type="match status" value="1"/>
</dbReference>
<dbReference type="PROSITE" id="PS00061">
    <property type="entry name" value="ADH_SHORT"/>
    <property type="match status" value="1"/>
</dbReference>
<evidence type="ECO:0000313" key="3">
    <source>
        <dbReference type="RefSeq" id="XP_013416475.1"/>
    </source>
</evidence>
<dbReference type="KEGG" id="lak:106178027"/>
<dbReference type="PANTHER" id="PTHR43658">
    <property type="entry name" value="SHORT-CHAIN DEHYDROGENASE/REDUCTASE"/>
    <property type="match status" value="1"/>
</dbReference>
<dbReference type="Gene3D" id="3.40.50.720">
    <property type="entry name" value="NAD(P)-binding Rossmann-like Domain"/>
    <property type="match status" value="1"/>
</dbReference>
<organism evidence="2 5">
    <name type="scientific">Lingula anatina</name>
    <name type="common">Brachiopod</name>
    <name type="synonym">Lingula unguis</name>
    <dbReference type="NCBI Taxonomy" id="7574"/>
    <lineage>
        <taxon>Eukaryota</taxon>
        <taxon>Metazoa</taxon>
        <taxon>Spiralia</taxon>
        <taxon>Lophotrochozoa</taxon>
        <taxon>Brachiopoda</taxon>
        <taxon>Linguliformea</taxon>
        <taxon>Lingulata</taxon>
        <taxon>Lingulida</taxon>
        <taxon>Linguloidea</taxon>
        <taxon>Lingulidae</taxon>
        <taxon>Lingula</taxon>
    </lineage>
</organism>
<dbReference type="InterPro" id="IPR036291">
    <property type="entry name" value="NAD(P)-bd_dom_sf"/>
</dbReference>
<dbReference type="FunFam" id="3.40.50.720:FF:000084">
    <property type="entry name" value="Short-chain dehydrogenase reductase"/>
    <property type="match status" value="1"/>
</dbReference>
<dbReference type="RefSeq" id="XP_013416477.1">
    <property type="nucleotide sequence ID" value="XM_013561023.1"/>
</dbReference>
<dbReference type="GeneID" id="106178027"/>
<evidence type="ECO:0000313" key="5">
    <source>
        <dbReference type="RefSeq" id="XP_013416477.1"/>
    </source>
</evidence>